<organism evidence="2 3">
    <name type="scientific">Rhodosalinus sediminis</name>
    <dbReference type="NCBI Taxonomy" id="1940533"/>
    <lineage>
        <taxon>Bacteria</taxon>
        <taxon>Pseudomonadati</taxon>
        <taxon>Pseudomonadota</taxon>
        <taxon>Alphaproteobacteria</taxon>
        <taxon>Rhodobacterales</taxon>
        <taxon>Paracoccaceae</taxon>
        <taxon>Rhodosalinus</taxon>
    </lineage>
</organism>
<dbReference type="AlphaFoldDB" id="A0A3D9BY17"/>
<dbReference type="PROSITE" id="PS51318">
    <property type="entry name" value="TAT"/>
    <property type="match status" value="1"/>
</dbReference>
<protein>
    <submittedName>
        <fullName evidence="2">Uncharacterized protein</fullName>
    </submittedName>
</protein>
<reference evidence="2 3" key="1">
    <citation type="journal article" date="2017" name="Int. J. Syst. Evol. Microbiol.">
        <title>Rhodosalinus sediminis gen. nov., sp. nov., isolated from marine saltern.</title>
        <authorList>
            <person name="Guo L.Y."/>
            <person name="Ling S.K."/>
            <person name="Li C.M."/>
            <person name="Chen G.J."/>
            <person name="Du Z.J."/>
        </authorList>
    </citation>
    <scope>NUCLEOTIDE SEQUENCE [LARGE SCALE GENOMIC DNA]</scope>
    <source>
        <strain evidence="2 3">WDN1C137</strain>
    </source>
</reference>
<feature type="compositionally biased region" description="Acidic residues" evidence="1">
    <location>
        <begin position="119"/>
        <end position="131"/>
    </location>
</feature>
<evidence type="ECO:0000256" key="1">
    <source>
        <dbReference type="SAM" id="MobiDB-lite"/>
    </source>
</evidence>
<gene>
    <name evidence="2" type="ORF">DRV84_02080</name>
</gene>
<dbReference type="RefSeq" id="WP_115978137.1">
    <property type="nucleotide sequence ID" value="NZ_QOHR01000002.1"/>
</dbReference>
<dbReference type="Proteomes" id="UP000257131">
    <property type="component" value="Unassembled WGS sequence"/>
</dbReference>
<evidence type="ECO:0000313" key="3">
    <source>
        <dbReference type="Proteomes" id="UP000257131"/>
    </source>
</evidence>
<evidence type="ECO:0000313" key="2">
    <source>
        <dbReference type="EMBL" id="REC58378.1"/>
    </source>
</evidence>
<keyword evidence="3" id="KW-1185">Reference proteome</keyword>
<proteinExistence type="predicted"/>
<feature type="region of interest" description="Disordered" evidence="1">
    <location>
        <begin position="66"/>
        <end position="131"/>
    </location>
</feature>
<dbReference type="EMBL" id="QOHR01000002">
    <property type="protein sequence ID" value="REC58378.1"/>
    <property type="molecule type" value="Genomic_DNA"/>
</dbReference>
<comment type="caution">
    <text evidence="2">The sequence shown here is derived from an EMBL/GenBank/DDBJ whole genome shotgun (WGS) entry which is preliminary data.</text>
</comment>
<accession>A0A3D9BY17</accession>
<sequence length="131" mass="13897">MNDTDPADAPPPHEILAARIARDLRRRNALTVSPALGAAAAAEGTPARRRALVSARLQLLRRQLAAMEGRATAEQPAPPARDADPEPDPGATRPARRRSAVRGMDLQDAAALLSSAAFETDDEEDGKDDDT</sequence>
<dbReference type="InterPro" id="IPR006311">
    <property type="entry name" value="TAT_signal"/>
</dbReference>
<name>A0A3D9BY17_9RHOB</name>